<evidence type="ECO:0000256" key="2">
    <source>
        <dbReference type="ARBA" id="ARBA00022771"/>
    </source>
</evidence>
<comment type="caution">
    <text evidence="6">The sequence shown here is derived from an EMBL/GenBank/DDBJ whole genome shotgun (WGS) entry which is preliminary data.</text>
</comment>
<evidence type="ECO:0000256" key="4">
    <source>
        <dbReference type="PROSITE-ProRule" id="PRU00134"/>
    </source>
</evidence>
<keyword evidence="7" id="KW-1185">Reference proteome</keyword>
<dbReference type="Proteomes" id="UP001497623">
    <property type="component" value="Unassembled WGS sequence"/>
</dbReference>
<dbReference type="EMBL" id="CAXKWB010049562">
    <property type="protein sequence ID" value="CAL4168775.1"/>
    <property type="molecule type" value="Genomic_DNA"/>
</dbReference>
<evidence type="ECO:0000259" key="5">
    <source>
        <dbReference type="PROSITE" id="PS50865"/>
    </source>
</evidence>
<evidence type="ECO:0000256" key="3">
    <source>
        <dbReference type="ARBA" id="ARBA00022833"/>
    </source>
</evidence>
<dbReference type="PROSITE" id="PS01360">
    <property type="entry name" value="ZF_MYND_1"/>
    <property type="match status" value="1"/>
</dbReference>
<keyword evidence="2 4" id="KW-0863">Zinc-finger</keyword>
<sequence length="524" mass="60861">MEYNDLKYAMESNKAVHYMNNQKVDEIPFLAEVMHKALEELRHRRKYIVFGCLHCGTLGTSLQPLERCKGCDLVDFCSADCRKKQWKYHKALCKQFPVTNGRNVHFYNEEFDCKTKGPNSPKQCTLLNKRLLRAQEKDTYLRYLFIWRRICLVCKGAIPENVPDCECSCVSYCSTECKKMNRGRPDKGHQKMCKSMKTIAQISSFYRNYDSKNIPSITFGTVKNIYKPMKSLDVDHIHLSIKKKLGKDNKWVDAMTGIMSERLAYPMAIFFVLQELSDIPLKTEGLPFYKATNLTIHISHRHPVLDSSVWEYFLHCLPKLKQLNIVFVSPDMFVTEQNLQAFQPLNFCSNVDLKLERCHNCVARNRIITYSVISMHYHMYFSSENYIEPDIVAIYDVKHEMMDNLDEDSDSNCFDSINSMTYDRETLLVLVDSSKNNLKDTVDDLVLASHHQLDVILDPKPNKLAGFNSTRQFNNTPETVHVACLKKEVEIIDGISLFSLLNPDLADMDLDPMTLEYMYYSDNW</sequence>
<reference evidence="6 7" key="1">
    <citation type="submission" date="2024-05" db="EMBL/GenBank/DDBJ databases">
        <authorList>
            <person name="Wallberg A."/>
        </authorList>
    </citation>
    <scope>NUCLEOTIDE SEQUENCE [LARGE SCALE GENOMIC DNA]</scope>
</reference>
<proteinExistence type="predicted"/>
<dbReference type="Pfam" id="PF20179">
    <property type="entry name" value="MSS51_C"/>
    <property type="match status" value="1"/>
</dbReference>
<dbReference type="PROSITE" id="PS50865">
    <property type="entry name" value="ZF_MYND_2"/>
    <property type="match status" value="1"/>
</dbReference>
<name>A0AAV2S6I0_MEGNR</name>
<dbReference type="InterPro" id="IPR046824">
    <property type="entry name" value="Mss51-like_C"/>
</dbReference>
<keyword evidence="3" id="KW-0862">Zinc</keyword>
<feature type="domain" description="MYND-type" evidence="5">
    <location>
        <begin position="52"/>
        <end position="93"/>
    </location>
</feature>
<evidence type="ECO:0000313" key="7">
    <source>
        <dbReference type="Proteomes" id="UP001497623"/>
    </source>
</evidence>
<dbReference type="Pfam" id="PF01753">
    <property type="entry name" value="zf-MYND"/>
    <property type="match status" value="1"/>
</dbReference>
<dbReference type="InterPro" id="IPR002893">
    <property type="entry name" value="Znf_MYND"/>
</dbReference>
<dbReference type="Gene3D" id="6.10.140.2220">
    <property type="match status" value="1"/>
</dbReference>
<gene>
    <name evidence="6" type="ORF">MNOR_LOCUS33744</name>
</gene>
<accession>A0AAV2S6I0</accession>
<dbReference type="PANTHER" id="PTHR28069:SF2">
    <property type="entry name" value="GH20023P"/>
    <property type="match status" value="1"/>
</dbReference>
<evidence type="ECO:0000313" key="6">
    <source>
        <dbReference type="EMBL" id="CAL4168775.1"/>
    </source>
</evidence>
<dbReference type="PANTHER" id="PTHR28069">
    <property type="entry name" value="GH20023P"/>
    <property type="match status" value="1"/>
</dbReference>
<dbReference type="GO" id="GO:0008270">
    <property type="term" value="F:zinc ion binding"/>
    <property type="evidence" value="ECO:0007669"/>
    <property type="project" value="UniProtKB-KW"/>
</dbReference>
<organism evidence="6 7">
    <name type="scientific">Meganyctiphanes norvegica</name>
    <name type="common">Northern krill</name>
    <name type="synonym">Thysanopoda norvegica</name>
    <dbReference type="NCBI Taxonomy" id="48144"/>
    <lineage>
        <taxon>Eukaryota</taxon>
        <taxon>Metazoa</taxon>
        <taxon>Ecdysozoa</taxon>
        <taxon>Arthropoda</taxon>
        <taxon>Crustacea</taxon>
        <taxon>Multicrustacea</taxon>
        <taxon>Malacostraca</taxon>
        <taxon>Eumalacostraca</taxon>
        <taxon>Eucarida</taxon>
        <taxon>Euphausiacea</taxon>
        <taxon>Euphausiidae</taxon>
        <taxon>Meganyctiphanes</taxon>
    </lineage>
</organism>
<keyword evidence="1" id="KW-0479">Metal-binding</keyword>
<evidence type="ECO:0000256" key="1">
    <source>
        <dbReference type="ARBA" id="ARBA00022723"/>
    </source>
</evidence>
<protein>
    <recommendedName>
        <fullName evidence="5">MYND-type domain-containing protein</fullName>
    </recommendedName>
</protein>
<dbReference type="AlphaFoldDB" id="A0AAV2S6I0"/>
<dbReference type="SUPFAM" id="SSF144232">
    <property type="entry name" value="HIT/MYND zinc finger-like"/>
    <property type="match status" value="1"/>
</dbReference>